<organism evidence="1 2">
    <name type="scientific">Lithocarpus litseifolius</name>
    <dbReference type="NCBI Taxonomy" id="425828"/>
    <lineage>
        <taxon>Eukaryota</taxon>
        <taxon>Viridiplantae</taxon>
        <taxon>Streptophyta</taxon>
        <taxon>Embryophyta</taxon>
        <taxon>Tracheophyta</taxon>
        <taxon>Spermatophyta</taxon>
        <taxon>Magnoliopsida</taxon>
        <taxon>eudicotyledons</taxon>
        <taxon>Gunneridae</taxon>
        <taxon>Pentapetalae</taxon>
        <taxon>rosids</taxon>
        <taxon>fabids</taxon>
        <taxon>Fagales</taxon>
        <taxon>Fagaceae</taxon>
        <taxon>Lithocarpus</taxon>
    </lineage>
</organism>
<name>A0AAW2CX55_9ROSI</name>
<proteinExistence type="predicted"/>
<evidence type="ECO:0000313" key="1">
    <source>
        <dbReference type="EMBL" id="KAL0002887.1"/>
    </source>
</evidence>
<dbReference type="AlphaFoldDB" id="A0AAW2CX55"/>
<dbReference type="Proteomes" id="UP001459277">
    <property type="component" value="Unassembled WGS sequence"/>
</dbReference>
<sequence length="85" mass="9583">MIIQKARALLDEFQVANFQLSQPVVKDSGQWICPKPPWYKINTNAAVFEQQQATEVGAMIRDHEEVVATLSKKLWYPLGPLGGRS</sequence>
<keyword evidence="2" id="KW-1185">Reference proteome</keyword>
<accession>A0AAW2CX55</accession>
<evidence type="ECO:0000313" key="2">
    <source>
        <dbReference type="Proteomes" id="UP001459277"/>
    </source>
</evidence>
<dbReference type="EMBL" id="JAZDWU010000005">
    <property type="protein sequence ID" value="KAL0002887.1"/>
    <property type="molecule type" value="Genomic_DNA"/>
</dbReference>
<reference evidence="1 2" key="1">
    <citation type="submission" date="2024-01" db="EMBL/GenBank/DDBJ databases">
        <title>A telomere-to-telomere, gap-free genome of sweet tea (Lithocarpus litseifolius).</title>
        <authorList>
            <person name="Zhou J."/>
        </authorList>
    </citation>
    <scope>NUCLEOTIDE SEQUENCE [LARGE SCALE GENOMIC DNA]</scope>
    <source>
        <strain evidence="1">Zhou-2022a</strain>
        <tissue evidence="1">Leaf</tissue>
    </source>
</reference>
<gene>
    <name evidence="1" type="ORF">SO802_016668</name>
</gene>
<protein>
    <submittedName>
        <fullName evidence="1">Uncharacterized protein</fullName>
    </submittedName>
</protein>
<comment type="caution">
    <text evidence="1">The sequence shown here is derived from an EMBL/GenBank/DDBJ whole genome shotgun (WGS) entry which is preliminary data.</text>
</comment>